<evidence type="ECO:0000313" key="1">
    <source>
        <dbReference type="EMBL" id="RNA07882.1"/>
    </source>
</evidence>
<protein>
    <submittedName>
        <fullName evidence="1">Uncharacterized protein</fullName>
    </submittedName>
</protein>
<dbReference type="Proteomes" id="UP000276133">
    <property type="component" value="Unassembled WGS sequence"/>
</dbReference>
<sequence length="67" mass="7697">MLIIYFCLIYSKRACGDGLLGSHLCPDLKKIKNLQLQSHDLNHCHPEDSACGIDTCFDYFHKTRIKN</sequence>
<organism evidence="1 2">
    <name type="scientific">Brachionus plicatilis</name>
    <name type="common">Marine rotifer</name>
    <name type="synonym">Brachionus muelleri</name>
    <dbReference type="NCBI Taxonomy" id="10195"/>
    <lineage>
        <taxon>Eukaryota</taxon>
        <taxon>Metazoa</taxon>
        <taxon>Spiralia</taxon>
        <taxon>Gnathifera</taxon>
        <taxon>Rotifera</taxon>
        <taxon>Eurotatoria</taxon>
        <taxon>Monogononta</taxon>
        <taxon>Pseudotrocha</taxon>
        <taxon>Ploima</taxon>
        <taxon>Brachionidae</taxon>
        <taxon>Brachionus</taxon>
    </lineage>
</organism>
<gene>
    <name evidence="1" type="ORF">BpHYR1_043069</name>
</gene>
<proteinExistence type="predicted"/>
<dbReference type="EMBL" id="REGN01006911">
    <property type="protein sequence ID" value="RNA07882.1"/>
    <property type="molecule type" value="Genomic_DNA"/>
</dbReference>
<comment type="caution">
    <text evidence="1">The sequence shown here is derived from an EMBL/GenBank/DDBJ whole genome shotgun (WGS) entry which is preliminary data.</text>
</comment>
<name>A0A3M7Q9I9_BRAPC</name>
<keyword evidence="2" id="KW-1185">Reference proteome</keyword>
<reference evidence="1 2" key="1">
    <citation type="journal article" date="2018" name="Sci. Rep.">
        <title>Genomic signatures of local adaptation to the degree of environmental predictability in rotifers.</title>
        <authorList>
            <person name="Franch-Gras L."/>
            <person name="Hahn C."/>
            <person name="Garcia-Roger E.M."/>
            <person name="Carmona M.J."/>
            <person name="Serra M."/>
            <person name="Gomez A."/>
        </authorList>
    </citation>
    <scope>NUCLEOTIDE SEQUENCE [LARGE SCALE GENOMIC DNA]</scope>
    <source>
        <strain evidence="1">HYR1</strain>
    </source>
</reference>
<accession>A0A3M7Q9I9</accession>
<evidence type="ECO:0000313" key="2">
    <source>
        <dbReference type="Proteomes" id="UP000276133"/>
    </source>
</evidence>
<dbReference type="AlphaFoldDB" id="A0A3M7Q9I9"/>